<comment type="caution">
    <text evidence="2">The sequence shown here is derived from an EMBL/GenBank/DDBJ whole genome shotgun (WGS) entry which is preliminary data.</text>
</comment>
<keyword evidence="1" id="KW-0472">Membrane</keyword>
<keyword evidence="1" id="KW-0812">Transmembrane</keyword>
<evidence type="ECO:0000313" key="2">
    <source>
        <dbReference type="EMBL" id="RMA66247.1"/>
    </source>
</evidence>
<proteinExistence type="predicted"/>
<evidence type="ECO:0000313" key="3">
    <source>
        <dbReference type="Proteomes" id="UP000271339"/>
    </source>
</evidence>
<protein>
    <submittedName>
        <fullName evidence="2">Uncharacterized protein</fullName>
    </submittedName>
</protein>
<gene>
    <name evidence="2" type="ORF">BXY75_0667</name>
</gene>
<dbReference type="Proteomes" id="UP000271339">
    <property type="component" value="Unassembled WGS sequence"/>
</dbReference>
<keyword evidence="3" id="KW-1185">Reference proteome</keyword>
<keyword evidence="1" id="KW-1133">Transmembrane helix</keyword>
<organism evidence="2 3">
    <name type="scientific">Ulvibacter antarcticus</name>
    <dbReference type="NCBI Taxonomy" id="442714"/>
    <lineage>
        <taxon>Bacteria</taxon>
        <taxon>Pseudomonadati</taxon>
        <taxon>Bacteroidota</taxon>
        <taxon>Flavobacteriia</taxon>
        <taxon>Flavobacteriales</taxon>
        <taxon>Flavobacteriaceae</taxon>
        <taxon>Ulvibacter</taxon>
    </lineage>
</organism>
<dbReference type="EMBL" id="REFC01000011">
    <property type="protein sequence ID" value="RMA66247.1"/>
    <property type="molecule type" value="Genomic_DNA"/>
</dbReference>
<sequence length="116" mass="12870">MVKYDIDCYICSNPLSMLKSIAAIFLSLSLSFTIVAPTILLLFDLDSTPVAMVEITEEELQKKPSKEIEQSKILDNLKSEDGYISFGKNSALFGNSQFFITSFSMEVHIPPPEAIA</sequence>
<evidence type="ECO:0000256" key="1">
    <source>
        <dbReference type="SAM" id="Phobius"/>
    </source>
</evidence>
<feature type="transmembrane region" description="Helical" evidence="1">
    <location>
        <begin position="20"/>
        <end position="43"/>
    </location>
</feature>
<dbReference type="AlphaFoldDB" id="A0A3L9Z2L2"/>
<name>A0A3L9Z2L2_9FLAO</name>
<accession>A0A3L9Z2L2</accession>
<reference evidence="2 3" key="1">
    <citation type="submission" date="2018-10" db="EMBL/GenBank/DDBJ databases">
        <title>Genomic Encyclopedia of Archaeal and Bacterial Type Strains, Phase II (KMG-II): from individual species to whole genera.</title>
        <authorList>
            <person name="Goeker M."/>
        </authorList>
    </citation>
    <scope>NUCLEOTIDE SEQUENCE [LARGE SCALE GENOMIC DNA]</scope>
    <source>
        <strain evidence="2 3">DSM 23424</strain>
    </source>
</reference>